<dbReference type="GO" id="GO:0006355">
    <property type="term" value="P:regulation of DNA-templated transcription"/>
    <property type="evidence" value="ECO:0007669"/>
    <property type="project" value="InterPro"/>
</dbReference>
<reference evidence="2 3" key="2">
    <citation type="journal article" date="2011" name="Stand. Genomic Sci.">
        <title>Complete genome sequence of Truepera radiovictrix type strain (RQ-24).</title>
        <authorList>
            <person name="Ivanova N."/>
            <person name="Rohde C."/>
            <person name="Munk C."/>
            <person name="Nolan M."/>
            <person name="Lucas S."/>
            <person name="Del Rio T.G."/>
            <person name="Tice H."/>
            <person name="Deshpande S."/>
            <person name="Cheng J.F."/>
            <person name="Tapia R."/>
            <person name="Han C."/>
            <person name="Goodwin L."/>
            <person name="Pitluck S."/>
            <person name="Liolios K."/>
            <person name="Mavromatis K."/>
            <person name="Mikhailova N."/>
            <person name="Pati A."/>
            <person name="Chen A."/>
            <person name="Palaniappan K."/>
            <person name="Land M."/>
            <person name="Hauser L."/>
            <person name="Chang Y.J."/>
            <person name="Jeffries C.D."/>
            <person name="Brambilla E."/>
            <person name="Rohde M."/>
            <person name="Goker M."/>
            <person name="Tindall B.J."/>
            <person name="Woyke T."/>
            <person name="Bristow J."/>
            <person name="Eisen J.A."/>
            <person name="Markowitz V."/>
            <person name="Hugenholtz P."/>
            <person name="Kyrpides N.C."/>
            <person name="Klenk H.P."/>
            <person name="Lapidus A."/>
        </authorList>
    </citation>
    <scope>NUCLEOTIDE SEQUENCE [LARGE SCALE GENOMIC DNA]</scope>
    <source>
        <strain evidence="3">DSM 17093 / CIP 108686 / LMG 22925 / RQ-24</strain>
    </source>
</reference>
<evidence type="ECO:0000313" key="2">
    <source>
        <dbReference type="EMBL" id="ADI14089.1"/>
    </source>
</evidence>
<dbReference type="GO" id="GO:0003677">
    <property type="term" value="F:DNA binding"/>
    <property type="evidence" value="ECO:0007669"/>
    <property type="project" value="UniProtKB-KW"/>
</dbReference>
<dbReference type="EMBL" id="CP002049">
    <property type="protein sequence ID" value="ADI14089.1"/>
    <property type="molecule type" value="Genomic_DNA"/>
</dbReference>
<dbReference type="SUPFAM" id="SSF47598">
    <property type="entry name" value="Ribbon-helix-helix"/>
    <property type="match status" value="1"/>
</dbReference>
<dbReference type="KEGG" id="tra:Trad_0957"/>
<organism evidence="2 3">
    <name type="scientific">Truepera radiovictrix (strain DSM 17093 / CIP 108686 / LMG 22925 / RQ-24)</name>
    <dbReference type="NCBI Taxonomy" id="649638"/>
    <lineage>
        <taxon>Bacteria</taxon>
        <taxon>Thermotogati</taxon>
        <taxon>Deinococcota</taxon>
        <taxon>Deinococci</taxon>
        <taxon>Trueperales</taxon>
        <taxon>Trueperaceae</taxon>
        <taxon>Truepera</taxon>
    </lineage>
</organism>
<dbReference type="Proteomes" id="UP000000379">
    <property type="component" value="Chromosome"/>
</dbReference>
<dbReference type="HOGENOM" id="CLU_2345831_0_0_0"/>
<evidence type="ECO:0000259" key="1">
    <source>
        <dbReference type="Pfam" id="PF01402"/>
    </source>
</evidence>
<name>D7CUU8_TRURR</name>
<proteinExistence type="predicted"/>
<evidence type="ECO:0000313" key="3">
    <source>
        <dbReference type="Proteomes" id="UP000000379"/>
    </source>
</evidence>
<dbReference type="eggNOG" id="ENOG502ZV8Z">
    <property type="taxonomic scope" value="Bacteria"/>
</dbReference>
<accession>D7CUU8</accession>
<keyword evidence="2" id="KW-0238">DNA-binding</keyword>
<dbReference type="Pfam" id="PF01402">
    <property type="entry name" value="RHH_1"/>
    <property type="match status" value="1"/>
</dbReference>
<dbReference type="STRING" id="649638.Trad_0957"/>
<gene>
    <name evidence="2" type="ordered locus">Trad_0957</name>
</gene>
<protein>
    <submittedName>
        <fullName evidence="2">CopG domain protein DNA-binding domain protein</fullName>
    </submittedName>
</protein>
<dbReference type="InterPro" id="IPR010985">
    <property type="entry name" value="Ribbon_hlx_hlx"/>
</dbReference>
<keyword evidence="3" id="KW-1185">Reference proteome</keyword>
<dbReference type="InterPro" id="IPR002145">
    <property type="entry name" value="CopG"/>
</dbReference>
<reference evidence="3" key="1">
    <citation type="submission" date="2010-05" db="EMBL/GenBank/DDBJ databases">
        <title>The complete genome of Truepera radiovictris DSM 17093.</title>
        <authorList>
            <consortium name="US DOE Joint Genome Institute (JGI-PGF)"/>
            <person name="Lucas S."/>
            <person name="Copeland A."/>
            <person name="Lapidus A."/>
            <person name="Glavina del Rio T."/>
            <person name="Dalin E."/>
            <person name="Tice H."/>
            <person name="Bruce D."/>
            <person name="Goodwin L."/>
            <person name="Pitluck S."/>
            <person name="Kyrpides N."/>
            <person name="Mavromatis K."/>
            <person name="Ovchinnikova G."/>
            <person name="Munk A.C."/>
            <person name="Detter J.C."/>
            <person name="Han C."/>
            <person name="Tapia R."/>
            <person name="Land M."/>
            <person name="Hauser L."/>
            <person name="Markowitz V."/>
            <person name="Cheng J.-F."/>
            <person name="Hugenholtz P."/>
            <person name="Woyke T."/>
            <person name="Wu D."/>
            <person name="Tindall B."/>
            <person name="Pomrenke H.G."/>
            <person name="Brambilla E."/>
            <person name="Klenk H.-P."/>
            <person name="Eisen J.A."/>
        </authorList>
    </citation>
    <scope>NUCLEOTIDE SEQUENCE [LARGE SCALE GENOMIC DNA]</scope>
    <source>
        <strain evidence="3">DSM 17093 / CIP 108686 / LMG 22925 / RQ-24</strain>
    </source>
</reference>
<dbReference type="AlphaFoldDB" id="D7CUU8"/>
<sequence>MAALMVTRRPTQALGRAVAYHRGMERTTVLLPPELKARAERAAKAAGVSLGELIRSALEARVAQARDPLFADEVAFPEDTEPDLALEHDRYLYDDGR</sequence>
<feature type="domain" description="Ribbon-helix-helix protein CopG" evidence="1">
    <location>
        <begin position="25"/>
        <end position="64"/>
    </location>
</feature>